<dbReference type="Pfam" id="PF14103">
    <property type="entry name" value="DUF4276"/>
    <property type="match status" value="1"/>
</dbReference>
<dbReference type="KEGG" id="dfg:B0537_08900"/>
<dbReference type="InterPro" id="IPR025455">
    <property type="entry name" value="DUF4276"/>
</dbReference>
<reference evidence="1 2" key="1">
    <citation type="journal article" date="2016" name="Int. J. Syst. Evol. Microbiol.">
        <title>Desulfotomaculum ferrireducens sp. nov., a moderately thermophilic sulfate-reducing and dissimilatory Fe(III)-reducing bacterium isolated from compost.</title>
        <authorList>
            <person name="Yang G."/>
            <person name="Guo J."/>
            <person name="Zhuang L."/>
            <person name="Yuan Y."/>
            <person name="Zhou S."/>
        </authorList>
    </citation>
    <scope>NUCLEOTIDE SEQUENCE [LARGE SCALE GENOMIC DNA]</scope>
    <source>
        <strain evidence="1 2">GSS09</strain>
    </source>
</reference>
<dbReference type="Proteomes" id="UP000189464">
    <property type="component" value="Chromosome"/>
</dbReference>
<evidence type="ECO:0000313" key="1">
    <source>
        <dbReference type="EMBL" id="AQS59184.1"/>
    </source>
</evidence>
<dbReference type="OrthoDB" id="9801478at2"/>
<accession>A0A1S6IWN4</accession>
<gene>
    <name evidence="1" type="ORF">B0537_08900</name>
</gene>
<dbReference type="EMBL" id="CP019698">
    <property type="protein sequence ID" value="AQS59184.1"/>
    <property type="molecule type" value="Genomic_DNA"/>
</dbReference>
<keyword evidence="2" id="KW-1185">Reference proteome</keyword>
<dbReference type="AlphaFoldDB" id="A0A1S6IWN4"/>
<sequence length="224" mass="26281">MIRVNIIVEGQTEETFVRDVLAPHLGNLQIVISVRCVETGRKNNKIFRGGMTSYLKAKRDLLNWIKQDRNAYFTTMFDLYRLPGDFPGMKTTERFADPYQRVAFIEREFALDINEEHFIPYIQLHEFEALLLTEPSKFNVYYFDRSKEIKILEQLCAEYQTPEHINDGEDTAPSKRIANLIPEYTTAKDVAGPIIAQAIGLTKLRYECRHFNEWLERLENLRLL</sequence>
<evidence type="ECO:0000313" key="2">
    <source>
        <dbReference type="Proteomes" id="UP000189464"/>
    </source>
</evidence>
<proteinExistence type="predicted"/>
<protein>
    <recommendedName>
        <fullName evidence="3">DUF4276 family protein</fullName>
    </recommendedName>
</protein>
<organism evidence="1 2">
    <name type="scientific">Desulforamulus ferrireducens</name>
    <dbReference type="NCBI Taxonomy" id="1833852"/>
    <lineage>
        <taxon>Bacteria</taxon>
        <taxon>Bacillati</taxon>
        <taxon>Bacillota</taxon>
        <taxon>Clostridia</taxon>
        <taxon>Eubacteriales</taxon>
        <taxon>Peptococcaceae</taxon>
        <taxon>Desulforamulus</taxon>
    </lineage>
</organism>
<name>A0A1S6IWN4_9FIRM</name>
<evidence type="ECO:0008006" key="3">
    <source>
        <dbReference type="Google" id="ProtNLM"/>
    </source>
</evidence>